<feature type="domain" description="RWP-RK" evidence="7">
    <location>
        <begin position="288"/>
        <end position="371"/>
    </location>
</feature>
<dbReference type="InterPro" id="IPR035979">
    <property type="entry name" value="RBD_domain_sf"/>
</dbReference>
<dbReference type="GO" id="GO:0003677">
    <property type="term" value="F:DNA binding"/>
    <property type="evidence" value="ECO:0007669"/>
    <property type="project" value="UniProtKB-KW"/>
</dbReference>
<evidence type="ECO:0000313" key="8">
    <source>
        <dbReference type="EMBL" id="MBA0853354.1"/>
    </source>
</evidence>
<evidence type="ECO:0000256" key="1">
    <source>
        <dbReference type="ARBA" id="ARBA00022884"/>
    </source>
</evidence>
<dbReference type="EMBL" id="JABFAF010000004">
    <property type="protein sequence ID" value="MBA0853354.1"/>
    <property type="molecule type" value="Genomic_DNA"/>
</dbReference>
<evidence type="ECO:0000256" key="3">
    <source>
        <dbReference type="ARBA" id="ARBA00023125"/>
    </source>
</evidence>
<keyword evidence="3" id="KW-0238">DNA-binding</keyword>
<dbReference type="PROSITE" id="PS51519">
    <property type="entry name" value="RWP_RK"/>
    <property type="match status" value="1"/>
</dbReference>
<name>A0A7J9L3U0_GOSSC</name>
<feature type="region of interest" description="Disordered" evidence="6">
    <location>
        <begin position="575"/>
        <end position="630"/>
    </location>
</feature>
<dbReference type="Pfam" id="PF02042">
    <property type="entry name" value="RWP-RK"/>
    <property type="match status" value="1"/>
</dbReference>
<keyword evidence="2" id="KW-0805">Transcription regulation</keyword>
<dbReference type="InterPro" id="IPR003035">
    <property type="entry name" value="RWP-RK_dom"/>
</dbReference>
<comment type="caution">
    <text evidence="8">The sequence shown here is derived from an EMBL/GenBank/DDBJ whole genome shotgun (WGS) entry which is preliminary data.</text>
</comment>
<evidence type="ECO:0000256" key="5">
    <source>
        <dbReference type="ARBA" id="ARBA00023242"/>
    </source>
</evidence>
<reference evidence="8 9" key="1">
    <citation type="journal article" date="2019" name="Genome Biol. Evol.">
        <title>Insights into the evolution of the New World diploid cottons (Gossypium, subgenus Houzingenia) based on genome sequencing.</title>
        <authorList>
            <person name="Grover C.E."/>
            <person name="Arick M.A. 2nd"/>
            <person name="Thrash A."/>
            <person name="Conover J.L."/>
            <person name="Sanders W.S."/>
            <person name="Peterson D.G."/>
            <person name="Frelichowski J.E."/>
            <person name="Scheffler J.A."/>
            <person name="Scheffler B.E."/>
            <person name="Wendel J.F."/>
        </authorList>
    </citation>
    <scope>NUCLEOTIDE SEQUENCE [LARGE SCALE GENOMIC DNA]</scope>
    <source>
        <strain evidence="8">1</strain>
        <tissue evidence="8">Leaf</tissue>
    </source>
</reference>
<evidence type="ECO:0000259" key="7">
    <source>
        <dbReference type="PROSITE" id="PS51519"/>
    </source>
</evidence>
<evidence type="ECO:0000256" key="6">
    <source>
        <dbReference type="SAM" id="MobiDB-lite"/>
    </source>
</evidence>
<accession>A0A7J9L3U0</accession>
<sequence length="783" mass="85959">MGDPNSDLFNDTQYSEEFMEIINAAINVTSLELWDTNPFSGGSSNKIETNLGGNEIPEPVPQQLPTNDDFPVDTDSLLVDPSENKLGNEIPEPVSLKLPTSDEPLDIDSLLVDQTEMNLGNEFHVPFSFPSLEAIVEYNGETSNQGKTNPGFECYCCEILREIIHFDGGIVTKLQIHGKLVGVLFHAVLDVAQSNQVVSREVFNFRGKSLLEVKQFLREYCMKRKQEGYTMLKDPRSSFFEALCIGFDWYENPTTNTNLGDIPNASVSNTTTTNEADSNNNDNNQKFSISLTEQRKRIKEMRLIDLANYLHLPRKEAAQKLGLSETVVHNIWCKGNGGGKRRWPHRKIQSKVKEIMKWRELLSSDDPQVRDRAGVEILLKQEELAQIYREASKRRFIDSPTLFAAGSIPRSAFPGYFSSEAPLLPSHHADMQVASSDINQMQPGKYGVNDISNPRVYPESNLGGLSAGANTRAYPSSFGDPSLGTQRWNASVGIHSNTGVHPEPGYGGVSAGPPIREVPNLVGHRWDTPCVSSSAGVHPEPSLGTASAAATIRGYSSPLEIPSSVGQRRDVPVGISPSSGLHPEPSIGSVPAGASIKGYPSPLKDSTLVDQRNDSPPGTKPGIPDALDENASARNGYGHIDAVGDSNILFVDGLPTNYLFRPFNGYKDIKVVHKEPRRRGDRAMVLCFVEFDDSKCAMTAMAALQGNLGLKKLHIELNREMNNSASKVLSDVIRHLLVTSSMTRNPTLQPCESNSHISLSIFKTIKMIKGLSSNQGFKLQLQT</sequence>
<dbReference type="InterPro" id="IPR012677">
    <property type="entry name" value="Nucleotide-bd_a/b_plait_sf"/>
</dbReference>
<feature type="region of interest" description="Disordered" evidence="6">
    <location>
        <begin position="260"/>
        <end position="287"/>
    </location>
</feature>
<evidence type="ECO:0000256" key="4">
    <source>
        <dbReference type="ARBA" id="ARBA00023163"/>
    </source>
</evidence>
<feature type="compositionally biased region" description="Low complexity" evidence="6">
    <location>
        <begin position="268"/>
        <end position="284"/>
    </location>
</feature>
<dbReference type="GO" id="GO:0003723">
    <property type="term" value="F:RNA binding"/>
    <property type="evidence" value="ECO:0007669"/>
    <property type="project" value="UniProtKB-KW"/>
</dbReference>
<dbReference type="PANTHER" id="PTHR10501">
    <property type="entry name" value="U1 SMALL NUCLEAR RIBONUCLEOPROTEIN A/U2 SMALL NUCLEAR RIBONUCLEOPROTEIN B"/>
    <property type="match status" value="1"/>
</dbReference>
<keyword evidence="1" id="KW-0694">RNA-binding</keyword>
<proteinExistence type="predicted"/>
<protein>
    <recommendedName>
        <fullName evidence="7">RWP-RK domain-containing protein</fullName>
    </recommendedName>
</protein>
<dbReference type="Gene3D" id="3.30.70.330">
    <property type="match status" value="1"/>
</dbReference>
<keyword evidence="9" id="KW-1185">Reference proteome</keyword>
<evidence type="ECO:0000313" key="9">
    <source>
        <dbReference type="Proteomes" id="UP000593576"/>
    </source>
</evidence>
<evidence type="ECO:0000256" key="2">
    <source>
        <dbReference type="ARBA" id="ARBA00023015"/>
    </source>
</evidence>
<dbReference type="OrthoDB" id="431169at2759"/>
<keyword evidence="5" id="KW-0539">Nucleus</keyword>
<keyword evidence="4" id="KW-0804">Transcription</keyword>
<dbReference type="AlphaFoldDB" id="A0A7J9L3U0"/>
<gene>
    <name evidence="8" type="ORF">Goshw_016333</name>
</gene>
<dbReference type="SUPFAM" id="SSF54928">
    <property type="entry name" value="RNA-binding domain, RBD"/>
    <property type="match status" value="1"/>
</dbReference>
<organism evidence="8 9">
    <name type="scientific">Gossypium schwendimanii</name>
    <name type="common">Cotton</name>
    <dbReference type="NCBI Taxonomy" id="34291"/>
    <lineage>
        <taxon>Eukaryota</taxon>
        <taxon>Viridiplantae</taxon>
        <taxon>Streptophyta</taxon>
        <taxon>Embryophyta</taxon>
        <taxon>Tracheophyta</taxon>
        <taxon>Spermatophyta</taxon>
        <taxon>Magnoliopsida</taxon>
        <taxon>eudicotyledons</taxon>
        <taxon>Gunneridae</taxon>
        <taxon>Pentapetalae</taxon>
        <taxon>rosids</taxon>
        <taxon>malvids</taxon>
        <taxon>Malvales</taxon>
        <taxon>Malvaceae</taxon>
        <taxon>Malvoideae</taxon>
        <taxon>Gossypium</taxon>
    </lineage>
</organism>
<dbReference type="Proteomes" id="UP000593576">
    <property type="component" value="Unassembled WGS sequence"/>
</dbReference>